<reference evidence="2 3" key="1">
    <citation type="submission" date="2017-12" db="EMBL/GenBank/DDBJ databases">
        <title>Comparative genomics of Botrytis spp.</title>
        <authorList>
            <person name="Valero-Jimenez C.A."/>
            <person name="Tapia P."/>
            <person name="Veloso J."/>
            <person name="Silva-Moreno E."/>
            <person name="Staats M."/>
            <person name="Valdes J.H."/>
            <person name="Van Kan J.A.L."/>
        </authorList>
    </citation>
    <scope>NUCLEOTIDE SEQUENCE [LARGE SCALE GENOMIC DNA]</scope>
    <source>
        <strain evidence="2 3">MUCL11595</strain>
    </source>
</reference>
<feature type="compositionally biased region" description="Polar residues" evidence="1">
    <location>
        <begin position="94"/>
        <end position="109"/>
    </location>
</feature>
<dbReference type="Proteomes" id="UP000297527">
    <property type="component" value="Unassembled WGS sequence"/>
</dbReference>
<gene>
    <name evidence="2" type="ORF">BCON_0116g00320</name>
</gene>
<sequence>MPFNSLKRVPVFAHVINVPFSLSQPVINITTISTQDLSVLHDYNLIYLCFESSVSEQNYQPLAQRICRELLTSPGRTPRTSSSEESPAPRHSSKISGNTPSAHKTGSNKTRAKRPERKLCKNDPDPLSFDDWLNEEARYRAENIPKNSLLVGGK</sequence>
<evidence type="ECO:0000256" key="1">
    <source>
        <dbReference type="SAM" id="MobiDB-lite"/>
    </source>
</evidence>
<keyword evidence="3" id="KW-1185">Reference proteome</keyword>
<dbReference type="AlphaFoldDB" id="A0A4Z1HXE3"/>
<dbReference type="EMBL" id="PQXN01000116">
    <property type="protein sequence ID" value="TGO53888.1"/>
    <property type="molecule type" value="Genomic_DNA"/>
</dbReference>
<name>A0A4Z1HXE3_9HELO</name>
<feature type="compositionally biased region" description="Low complexity" evidence="1">
    <location>
        <begin position="72"/>
        <end position="83"/>
    </location>
</feature>
<feature type="region of interest" description="Disordered" evidence="1">
    <location>
        <begin position="70"/>
        <end position="129"/>
    </location>
</feature>
<evidence type="ECO:0000313" key="3">
    <source>
        <dbReference type="Proteomes" id="UP000297527"/>
    </source>
</evidence>
<protein>
    <submittedName>
        <fullName evidence="2">Uncharacterized protein</fullName>
    </submittedName>
</protein>
<dbReference type="OrthoDB" id="10486354at2759"/>
<proteinExistence type="predicted"/>
<organism evidence="2 3">
    <name type="scientific">Botryotinia convoluta</name>
    <dbReference type="NCBI Taxonomy" id="54673"/>
    <lineage>
        <taxon>Eukaryota</taxon>
        <taxon>Fungi</taxon>
        <taxon>Dikarya</taxon>
        <taxon>Ascomycota</taxon>
        <taxon>Pezizomycotina</taxon>
        <taxon>Leotiomycetes</taxon>
        <taxon>Helotiales</taxon>
        <taxon>Sclerotiniaceae</taxon>
        <taxon>Botryotinia</taxon>
    </lineage>
</organism>
<evidence type="ECO:0000313" key="2">
    <source>
        <dbReference type="EMBL" id="TGO53888.1"/>
    </source>
</evidence>
<comment type="caution">
    <text evidence="2">The sequence shown here is derived from an EMBL/GenBank/DDBJ whole genome shotgun (WGS) entry which is preliminary data.</text>
</comment>
<accession>A0A4Z1HXE3</accession>